<evidence type="ECO:0000256" key="5">
    <source>
        <dbReference type="ARBA" id="ARBA00029447"/>
    </source>
</evidence>
<evidence type="ECO:0000313" key="11">
    <source>
        <dbReference type="EMBL" id="AOM82204.1"/>
    </source>
</evidence>
<dbReference type="PANTHER" id="PTHR32089:SF112">
    <property type="entry name" value="LYSOZYME-LIKE PROTEIN-RELATED"/>
    <property type="match status" value="1"/>
</dbReference>
<dbReference type="RefSeq" id="WP_069364316.1">
    <property type="nucleotide sequence ID" value="NZ_CP012502.1"/>
</dbReference>
<feature type="domain" description="HAMP" evidence="10">
    <location>
        <begin position="66"/>
        <end position="118"/>
    </location>
</feature>
<dbReference type="InterPro" id="IPR004089">
    <property type="entry name" value="MCPsignal_dom"/>
</dbReference>
<keyword evidence="8" id="KW-0812">Transmembrane</keyword>
<accession>A0A1D7QT61</accession>
<evidence type="ECO:0000256" key="8">
    <source>
        <dbReference type="SAM" id="Phobius"/>
    </source>
</evidence>
<reference evidence="11 12" key="1">
    <citation type="submission" date="2015-08" db="EMBL/GenBank/DDBJ databases">
        <title>The complete genome sequence of Bacillus beveridgei MLTeJB.</title>
        <authorList>
            <person name="Hanson T.E."/>
            <person name="Mesa C."/>
            <person name="Basesman S.M."/>
            <person name="Oremland R.S."/>
        </authorList>
    </citation>
    <scope>NUCLEOTIDE SEQUENCE [LARGE SCALE GENOMIC DNA]</scope>
    <source>
        <strain evidence="11 12">MLTeJB</strain>
    </source>
</reference>
<gene>
    <name evidence="11" type="primary">mcp4-1</name>
    <name evidence="11" type="ORF">BBEV_0833</name>
</gene>
<dbReference type="EMBL" id="CP012502">
    <property type="protein sequence ID" value="AOM82204.1"/>
    <property type="molecule type" value="Genomic_DNA"/>
</dbReference>
<dbReference type="SUPFAM" id="SSF58104">
    <property type="entry name" value="Methyl-accepting chemotaxis protein (MCP) signaling domain"/>
    <property type="match status" value="1"/>
</dbReference>
<evidence type="ECO:0000259" key="9">
    <source>
        <dbReference type="PROSITE" id="PS50111"/>
    </source>
</evidence>
<dbReference type="STRING" id="632773.BBEV_0833"/>
<dbReference type="Gene3D" id="1.10.287.950">
    <property type="entry name" value="Methyl-accepting chemotaxis protein"/>
    <property type="match status" value="1"/>
</dbReference>
<evidence type="ECO:0000313" key="12">
    <source>
        <dbReference type="Proteomes" id="UP000094463"/>
    </source>
</evidence>
<feature type="coiled-coil region" evidence="7">
    <location>
        <begin position="383"/>
        <end position="410"/>
    </location>
</feature>
<dbReference type="InterPro" id="IPR003660">
    <property type="entry name" value="HAMP_dom"/>
</dbReference>
<evidence type="ECO:0000256" key="6">
    <source>
        <dbReference type="PROSITE-ProRule" id="PRU00284"/>
    </source>
</evidence>
<keyword evidence="4 6" id="KW-0807">Transducer</keyword>
<dbReference type="GO" id="GO:0007165">
    <property type="term" value="P:signal transduction"/>
    <property type="evidence" value="ECO:0007669"/>
    <property type="project" value="UniProtKB-KW"/>
</dbReference>
<evidence type="ECO:0000256" key="1">
    <source>
        <dbReference type="ARBA" id="ARBA00004236"/>
    </source>
</evidence>
<dbReference type="SMART" id="SM00283">
    <property type="entry name" value="MA"/>
    <property type="match status" value="1"/>
</dbReference>
<evidence type="ECO:0000259" key="10">
    <source>
        <dbReference type="PROSITE" id="PS50885"/>
    </source>
</evidence>
<dbReference type="SMART" id="SM00304">
    <property type="entry name" value="HAMP"/>
    <property type="match status" value="1"/>
</dbReference>
<dbReference type="PANTHER" id="PTHR32089">
    <property type="entry name" value="METHYL-ACCEPTING CHEMOTAXIS PROTEIN MCPB"/>
    <property type="match status" value="1"/>
</dbReference>
<dbReference type="GO" id="GO:0005886">
    <property type="term" value="C:plasma membrane"/>
    <property type="evidence" value="ECO:0007669"/>
    <property type="project" value="UniProtKB-SubCell"/>
</dbReference>
<dbReference type="AlphaFoldDB" id="A0A1D7QT61"/>
<keyword evidence="8" id="KW-1133">Transmembrane helix</keyword>
<sequence>MDFMKRLTFRFIASIILVMLVNTIIANLIISGLEMTGIDLGIIGVWLNASMNIIVTVVLLLYILRHFVTKPLKKIITKVDDFENGDREVRLNFKGNDEIADVAWRLNQLFDKTVEQEQTVYRQIEAVDQSTLSLTEQVNKLIERSDIISDMSTGVSESSNSQLATFEETLSVTESMEQHILRLSEKLKEVTAAFHHLEKDAITGKAEVEEVFEVIEGLTEKSEETRELMNEFSGEVERIREIVQLISDISEQTNLLALNASIEAARAGEHGQGFAVVADEVRKLAERSGDATQTIKGTVESILKQVNVSTRNTNEQTQAIEAGASKIGIMSERFDAITTELLKNAAEVESVNEDMQSLTVSSNEITSAINQETKNAEKTAYQLEDSNEAINTQYKQVEEMRNTINLLKEKTHEMNR</sequence>
<comment type="similarity">
    <text evidence="5">Belongs to the methyl-accepting chemotaxis (MCP) protein family.</text>
</comment>
<keyword evidence="3 8" id="KW-0472">Membrane</keyword>
<feature type="transmembrane region" description="Helical" evidence="8">
    <location>
        <begin position="7"/>
        <end position="30"/>
    </location>
</feature>
<keyword evidence="2" id="KW-1003">Cell membrane</keyword>
<evidence type="ECO:0000256" key="2">
    <source>
        <dbReference type="ARBA" id="ARBA00022475"/>
    </source>
</evidence>
<dbReference type="OrthoDB" id="9807021at2"/>
<dbReference type="KEGG" id="bbev:BBEV_0833"/>
<evidence type="ECO:0000256" key="4">
    <source>
        <dbReference type="ARBA" id="ARBA00023224"/>
    </source>
</evidence>
<protein>
    <submittedName>
        <fullName evidence="11">Methyl-accepting chemotaxis protein</fullName>
    </submittedName>
</protein>
<organism evidence="11 12">
    <name type="scientific">Salisediminibacterium beveridgei</name>
    <dbReference type="NCBI Taxonomy" id="632773"/>
    <lineage>
        <taxon>Bacteria</taxon>
        <taxon>Bacillati</taxon>
        <taxon>Bacillota</taxon>
        <taxon>Bacilli</taxon>
        <taxon>Bacillales</taxon>
        <taxon>Bacillaceae</taxon>
        <taxon>Salisediminibacterium</taxon>
    </lineage>
</organism>
<evidence type="ECO:0000256" key="3">
    <source>
        <dbReference type="ARBA" id="ARBA00023136"/>
    </source>
</evidence>
<dbReference type="CDD" id="cd06225">
    <property type="entry name" value="HAMP"/>
    <property type="match status" value="1"/>
</dbReference>
<feature type="transmembrane region" description="Helical" evidence="8">
    <location>
        <begin position="42"/>
        <end position="64"/>
    </location>
</feature>
<dbReference type="PROSITE" id="PS50885">
    <property type="entry name" value="HAMP"/>
    <property type="match status" value="1"/>
</dbReference>
<dbReference type="Pfam" id="PF00672">
    <property type="entry name" value="HAMP"/>
    <property type="match status" value="1"/>
</dbReference>
<feature type="domain" description="Methyl-accepting transducer" evidence="9">
    <location>
        <begin position="137"/>
        <end position="373"/>
    </location>
</feature>
<evidence type="ECO:0000256" key="7">
    <source>
        <dbReference type="SAM" id="Coils"/>
    </source>
</evidence>
<comment type="subcellular location">
    <subcellularLocation>
        <location evidence="1">Cell membrane</location>
    </subcellularLocation>
</comment>
<keyword evidence="12" id="KW-1185">Reference proteome</keyword>
<name>A0A1D7QT61_9BACI</name>
<proteinExistence type="inferred from homology"/>
<keyword evidence="7" id="KW-0175">Coiled coil</keyword>
<dbReference type="PROSITE" id="PS50111">
    <property type="entry name" value="CHEMOTAXIS_TRANSDUC_2"/>
    <property type="match status" value="1"/>
</dbReference>
<dbReference type="Pfam" id="PF00015">
    <property type="entry name" value="MCPsignal"/>
    <property type="match status" value="1"/>
</dbReference>
<dbReference type="PATRIC" id="fig|632773.3.peg.881"/>
<dbReference type="Proteomes" id="UP000094463">
    <property type="component" value="Chromosome"/>
</dbReference>